<comment type="caution">
    <text evidence="2">The sequence shown here is derived from an EMBL/GenBank/DDBJ whole genome shotgun (WGS) entry which is preliminary data.</text>
</comment>
<evidence type="ECO:0000313" key="3">
    <source>
        <dbReference type="Proteomes" id="UP000551353"/>
    </source>
</evidence>
<feature type="compositionally biased region" description="Polar residues" evidence="1">
    <location>
        <begin position="53"/>
        <end position="66"/>
    </location>
</feature>
<gene>
    <name evidence="2" type="ORF">GGD56_006767</name>
</gene>
<accession>A0ABR6IY77</accession>
<evidence type="ECO:0000256" key="1">
    <source>
        <dbReference type="SAM" id="MobiDB-lite"/>
    </source>
</evidence>
<dbReference type="EMBL" id="JACIFX010000019">
    <property type="protein sequence ID" value="MBB4232868.1"/>
    <property type="molecule type" value="Genomic_DNA"/>
</dbReference>
<organism evidence="2 3">
    <name type="scientific">Rhizobium mongolense</name>
    <dbReference type="NCBI Taxonomy" id="57676"/>
    <lineage>
        <taxon>Bacteria</taxon>
        <taxon>Pseudomonadati</taxon>
        <taxon>Pseudomonadota</taxon>
        <taxon>Alphaproteobacteria</taxon>
        <taxon>Hyphomicrobiales</taxon>
        <taxon>Rhizobiaceae</taxon>
        <taxon>Rhizobium/Agrobacterium group</taxon>
        <taxon>Rhizobium</taxon>
    </lineage>
</organism>
<proteinExistence type="predicted"/>
<reference evidence="2 3" key="1">
    <citation type="submission" date="2020-08" db="EMBL/GenBank/DDBJ databases">
        <title>Genomic Encyclopedia of Type Strains, Phase IV (KMG-V): Genome sequencing to study the core and pangenomes of soil and plant-associated prokaryotes.</title>
        <authorList>
            <person name="Whitman W."/>
        </authorList>
    </citation>
    <scope>NUCLEOTIDE SEQUENCE [LARGE SCALE GENOMIC DNA]</scope>
    <source>
        <strain evidence="2 3">SEMIA 4087</strain>
    </source>
</reference>
<feature type="region of interest" description="Disordered" evidence="1">
    <location>
        <begin position="45"/>
        <end position="66"/>
    </location>
</feature>
<name>A0ABR6IY77_9HYPH</name>
<evidence type="ECO:0000313" key="2">
    <source>
        <dbReference type="EMBL" id="MBB4232868.1"/>
    </source>
</evidence>
<dbReference type="RefSeq" id="WP_233450504.1">
    <property type="nucleotide sequence ID" value="NZ_JACIFX010000019.1"/>
</dbReference>
<dbReference type="Proteomes" id="UP000551353">
    <property type="component" value="Unassembled WGS sequence"/>
</dbReference>
<sequence length="66" mass="6806">MPYDAYWGADNDTSEDVDKVLADASSGVDLAAAIILETVQGEGTSTLREKSGCSRSSGYAESVASS</sequence>
<keyword evidence="3" id="KW-1185">Reference proteome</keyword>
<protein>
    <submittedName>
        <fullName evidence="2">4-aminobutyrate aminotransferase-like enzyme</fullName>
    </submittedName>
</protein>